<name>A0A0D2L3Y5_HYPSF</name>
<keyword evidence="4" id="KW-1185">Reference proteome</keyword>
<dbReference type="InterPro" id="IPR003615">
    <property type="entry name" value="HNH_nuc"/>
</dbReference>
<dbReference type="OrthoDB" id="3269637at2759"/>
<evidence type="ECO:0000313" key="3">
    <source>
        <dbReference type="EMBL" id="KJA21507.1"/>
    </source>
</evidence>
<dbReference type="Pfam" id="PF13391">
    <property type="entry name" value="HNH_2"/>
    <property type="match status" value="1"/>
</dbReference>
<evidence type="ECO:0000259" key="2">
    <source>
        <dbReference type="Pfam" id="PF13391"/>
    </source>
</evidence>
<dbReference type="EMBL" id="KN817557">
    <property type="protein sequence ID" value="KJA21507.1"/>
    <property type="molecule type" value="Genomic_DNA"/>
</dbReference>
<feature type="domain" description="HNH nuclease" evidence="2">
    <location>
        <begin position="37"/>
        <end position="99"/>
    </location>
</feature>
<gene>
    <name evidence="3" type="ORF">HYPSUDRAFT_202865</name>
</gene>
<feature type="compositionally biased region" description="Basic and acidic residues" evidence="1">
    <location>
        <begin position="206"/>
        <end position="224"/>
    </location>
</feature>
<organism evidence="3 4">
    <name type="scientific">Hypholoma sublateritium (strain FD-334 SS-4)</name>
    <dbReference type="NCBI Taxonomy" id="945553"/>
    <lineage>
        <taxon>Eukaryota</taxon>
        <taxon>Fungi</taxon>
        <taxon>Dikarya</taxon>
        <taxon>Basidiomycota</taxon>
        <taxon>Agaricomycotina</taxon>
        <taxon>Agaricomycetes</taxon>
        <taxon>Agaricomycetidae</taxon>
        <taxon>Agaricales</taxon>
        <taxon>Agaricineae</taxon>
        <taxon>Strophariaceae</taxon>
        <taxon>Hypholoma</taxon>
    </lineage>
</organism>
<dbReference type="AlphaFoldDB" id="A0A0D2L3Y5"/>
<evidence type="ECO:0000256" key="1">
    <source>
        <dbReference type="SAM" id="MobiDB-lite"/>
    </source>
</evidence>
<sequence length="232" mass="26249">MFPVDATTAHTTITSSEATTRRIQFYDDVGERDGRQCVLTGRPELCCDAVHLLARSKGDGYIANYTQRRSRDPTGRDIIMDIDSVRNGLFLDCGTHRALGIDVAFLMMPNFAMTMADVDPTAPPTENRYTAPLFTLKDELNMTWKVTFKPGGVKEESAAVERTRHQGQGHSERYEARTAPDTFDMLMTLPYILVPRNELKAMLKEEKEKAEAAERRRVQEKVDSWMKQISAP</sequence>
<dbReference type="Proteomes" id="UP000054270">
    <property type="component" value="Unassembled WGS sequence"/>
</dbReference>
<proteinExistence type="predicted"/>
<reference evidence="4" key="1">
    <citation type="submission" date="2014-04" db="EMBL/GenBank/DDBJ databases">
        <title>Evolutionary Origins and Diversification of the Mycorrhizal Mutualists.</title>
        <authorList>
            <consortium name="DOE Joint Genome Institute"/>
            <consortium name="Mycorrhizal Genomics Consortium"/>
            <person name="Kohler A."/>
            <person name="Kuo A."/>
            <person name="Nagy L.G."/>
            <person name="Floudas D."/>
            <person name="Copeland A."/>
            <person name="Barry K.W."/>
            <person name="Cichocki N."/>
            <person name="Veneault-Fourrey C."/>
            <person name="LaButti K."/>
            <person name="Lindquist E.A."/>
            <person name="Lipzen A."/>
            <person name="Lundell T."/>
            <person name="Morin E."/>
            <person name="Murat C."/>
            <person name="Riley R."/>
            <person name="Ohm R."/>
            <person name="Sun H."/>
            <person name="Tunlid A."/>
            <person name="Henrissat B."/>
            <person name="Grigoriev I.V."/>
            <person name="Hibbett D.S."/>
            <person name="Martin F."/>
        </authorList>
    </citation>
    <scope>NUCLEOTIDE SEQUENCE [LARGE SCALE GENOMIC DNA]</scope>
    <source>
        <strain evidence="4">FD-334 SS-4</strain>
    </source>
</reference>
<protein>
    <recommendedName>
        <fullName evidence="2">HNH nuclease domain-containing protein</fullName>
    </recommendedName>
</protein>
<evidence type="ECO:0000313" key="4">
    <source>
        <dbReference type="Proteomes" id="UP000054270"/>
    </source>
</evidence>
<accession>A0A0D2L3Y5</accession>
<feature type="region of interest" description="Disordered" evidence="1">
    <location>
        <begin position="206"/>
        <end position="232"/>
    </location>
</feature>